<feature type="domain" description="Outer membrane protein beta-barrel" evidence="1">
    <location>
        <begin position="28"/>
        <end position="191"/>
    </location>
</feature>
<accession>A0A1M5EUP2</accession>
<proteinExistence type="predicted"/>
<dbReference type="InterPro" id="IPR025665">
    <property type="entry name" value="Beta-barrel_OMP_2"/>
</dbReference>
<dbReference type="Pfam" id="PF13568">
    <property type="entry name" value="OMP_b-brl_2"/>
    <property type="match status" value="1"/>
</dbReference>
<dbReference type="Proteomes" id="UP000184048">
    <property type="component" value="Unassembled WGS sequence"/>
</dbReference>
<protein>
    <submittedName>
        <fullName evidence="2">Outer membrane protein beta-barrel domain-containing protein</fullName>
    </submittedName>
</protein>
<dbReference type="RefSeq" id="WP_072836747.1">
    <property type="nucleotide sequence ID" value="NZ_FQUU01000020.1"/>
</dbReference>
<gene>
    <name evidence="2" type="ORF">SAMN02745131_03621</name>
</gene>
<dbReference type="STRING" id="1121884.SAMN02745131_03621"/>
<organism evidence="2 3">
    <name type="scientific">Flavisolibacter ginsengisoli DSM 18119</name>
    <dbReference type="NCBI Taxonomy" id="1121884"/>
    <lineage>
        <taxon>Bacteria</taxon>
        <taxon>Pseudomonadati</taxon>
        <taxon>Bacteroidota</taxon>
        <taxon>Chitinophagia</taxon>
        <taxon>Chitinophagales</taxon>
        <taxon>Chitinophagaceae</taxon>
        <taxon>Flavisolibacter</taxon>
    </lineage>
</organism>
<reference evidence="2 3" key="1">
    <citation type="submission" date="2016-11" db="EMBL/GenBank/DDBJ databases">
        <authorList>
            <person name="Jaros S."/>
            <person name="Januszkiewicz K."/>
            <person name="Wedrychowicz H."/>
        </authorList>
    </citation>
    <scope>NUCLEOTIDE SEQUENCE [LARGE SCALE GENOMIC DNA]</scope>
    <source>
        <strain evidence="2 3">DSM 18119</strain>
    </source>
</reference>
<name>A0A1M5EUP2_9BACT</name>
<evidence type="ECO:0000313" key="2">
    <source>
        <dbReference type="EMBL" id="SHF82791.1"/>
    </source>
</evidence>
<dbReference type="OrthoDB" id="1011748at2"/>
<dbReference type="EMBL" id="FQUU01000020">
    <property type="protein sequence ID" value="SHF82791.1"/>
    <property type="molecule type" value="Genomic_DNA"/>
</dbReference>
<dbReference type="AlphaFoldDB" id="A0A1M5EUP2"/>
<evidence type="ECO:0000259" key="1">
    <source>
        <dbReference type="Pfam" id="PF13568"/>
    </source>
</evidence>
<keyword evidence="3" id="KW-1185">Reference proteome</keyword>
<evidence type="ECO:0000313" key="3">
    <source>
        <dbReference type="Proteomes" id="UP000184048"/>
    </source>
</evidence>
<sequence>MNKKMIIAAIAGIMTGTAYGQSMVKETGRTSFGIRAGVNFQNINGKDGAGNSLKNDLLTGFNAGFNAEVPLSSGFYLQPGVLYSAKGAKWASGSKVKLSYIEVPVNFVYKPVLGSGNMLLGFGPYVGFGIKGKVESPNGSSEDVKFTKDYDATAGAPQFKRFDAGGNLLAGYEFANNVSFQVNAQLGLADINPKTTLTNDKTKLNNTGFGLSLGYRF</sequence>